<name>S0FWJ4_9BACT</name>
<dbReference type="AlphaFoldDB" id="S0FWJ4"/>
<sequence length="209" mass="23842">MQKPLCGLCNNCFTDRGLTRHLQSCIPRYLGQYAPNPKEKTFHLHVYDAFNPEYFLHLAATGTTTLEELDSFLRKIWLECCGHLSEFTYGRRGDALSMSQKLFRVLNSGNELYHKYDFGDTTELIVRSRGLYPGVLQETQAIHLLARNVQPPILCDRCGKAPAEVICTECRWDGEGWYCSNCIKDHECDEEMFLNVVNSPRTGVCGYNG</sequence>
<dbReference type="PATRIC" id="fig|1286635.3.peg.4625"/>
<reference evidence="1 2" key="1">
    <citation type="journal article" date="2013" name="Genome Announc.">
        <title>Draft Genome Sequence of Desulfotignum phosphitoxidans DSM 13687 Strain FiPS-3.</title>
        <authorList>
            <person name="Poehlein A."/>
            <person name="Daniel R."/>
            <person name="Simeonova D.D."/>
        </authorList>
    </citation>
    <scope>NUCLEOTIDE SEQUENCE [LARGE SCALE GENOMIC DNA]</scope>
    <source>
        <strain evidence="1 2">DSM 13687</strain>
    </source>
</reference>
<organism evidence="1 2">
    <name type="scientific">Desulfotignum phosphitoxidans DSM 13687</name>
    <dbReference type="NCBI Taxonomy" id="1286635"/>
    <lineage>
        <taxon>Bacteria</taxon>
        <taxon>Pseudomonadati</taxon>
        <taxon>Thermodesulfobacteriota</taxon>
        <taxon>Desulfobacteria</taxon>
        <taxon>Desulfobacterales</taxon>
        <taxon>Desulfobacteraceae</taxon>
        <taxon>Desulfotignum</taxon>
    </lineage>
</organism>
<accession>S0FWJ4</accession>
<dbReference type="EMBL" id="APJX01000015">
    <property type="protein sequence ID" value="EMS77514.1"/>
    <property type="molecule type" value="Genomic_DNA"/>
</dbReference>
<keyword evidence="2" id="KW-1185">Reference proteome</keyword>
<proteinExistence type="predicted"/>
<dbReference type="RefSeq" id="WP_006968589.1">
    <property type="nucleotide sequence ID" value="NZ_APJX01000015.1"/>
</dbReference>
<comment type="caution">
    <text evidence="1">The sequence shown here is derived from an EMBL/GenBank/DDBJ whole genome shotgun (WGS) entry which is preliminary data.</text>
</comment>
<evidence type="ECO:0000313" key="2">
    <source>
        <dbReference type="Proteomes" id="UP000014216"/>
    </source>
</evidence>
<dbReference type="Proteomes" id="UP000014216">
    <property type="component" value="Unassembled WGS sequence"/>
</dbReference>
<gene>
    <name evidence="1" type="ORF">Dpo_15c00900</name>
</gene>
<protein>
    <submittedName>
        <fullName evidence="1">Uncharacterized protein</fullName>
    </submittedName>
</protein>
<dbReference type="SUPFAM" id="SSF159941">
    <property type="entry name" value="MM3350-like"/>
    <property type="match status" value="1"/>
</dbReference>
<evidence type="ECO:0000313" key="1">
    <source>
        <dbReference type="EMBL" id="EMS77514.1"/>
    </source>
</evidence>
<dbReference type="InterPro" id="IPR024047">
    <property type="entry name" value="MM3350-like_sf"/>
</dbReference>
<dbReference type="OrthoDB" id="9814022at2"/>